<comment type="caution">
    <text evidence="8">The sequence shown here is derived from an EMBL/GenBank/DDBJ whole genome shotgun (WGS) entry which is preliminary data.</text>
</comment>
<evidence type="ECO:0000313" key="9">
    <source>
        <dbReference type="Proteomes" id="UP000316225"/>
    </source>
</evidence>
<evidence type="ECO:0000256" key="1">
    <source>
        <dbReference type="ARBA" id="ARBA00011028"/>
    </source>
</evidence>
<dbReference type="Proteomes" id="UP000316225">
    <property type="component" value="Unassembled WGS sequence"/>
</dbReference>
<comment type="similarity">
    <text evidence="1">Belongs to the bacterial solute-binding protein 9 family.</text>
</comment>
<gene>
    <name evidence="8" type="ORF">IQ24_00917</name>
</gene>
<evidence type="ECO:0000256" key="6">
    <source>
        <dbReference type="SAM" id="MobiDB-lite"/>
    </source>
</evidence>
<dbReference type="InterPro" id="IPR050492">
    <property type="entry name" value="Bact_metal-bind_prot9"/>
</dbReference>
<keyword evidence="5" id="KW-0862">Zinc</keyword>
<feature type="signal peptide" evidence="7">
    <location>
        <begin position="1"/>
        <end position="21"/>
    </location>
</feature>
<evidence type="ECO:0000256" key="5">
    <source>
        <dbReference type="ARBA" id="ARBA00022906"/>
    </source>
</evidence>
<dbReference type="GO" id="GO:0006829">
    <property type="term" value="P:zinc ion transport"/>
    <property type="evidence" value="ECO:0007669"/>
    <property type="project" value="UniProtKB-KW"/>
</dbReference>
<dbReference type="RefSeq" id="WP_145396619.1">
    <property type="nucleotide sequence ID" value="NZ_VLKU01000002.1"/>
</dbReference>
<protein>
    <recommendedName>
        <fullName evidence="2">High-affinity zinc uptake system protein ZnuA</fullName>
    </recommendedName>
</protein>
<keyword evidence="9" id="KW-1185">Reference proteome</keyword>
<sequence>MIKRLIPLGTLAFFAALPASAQPPAVITDIAPVGSLVQAVMGDLGTPEVLLPAGSNPHQYQLRPSQARALQDAGLLIWVGPELTPWLARTSENLGANLQSLPLLALPETHRRDYGAGHDDEHAHEHGDDHDHDHEAEDHAHSGTDSHAWIDPENGKLWLEAIAHALSEADPENAATYAANAKAASAGIDEVTSELTAELAPLASAQYAVFHDAYGYFSERFGLQPAVAISLGDASTPSAARLTEIRAQIRDKQVRCAFPEANHDARLVDRAIEGTDARLGEPLDPLGSELPLDAAMYPQMLRGLGKTFAECLGKP</sequence>
<dbReference type="Pfam" id="PF01297">
    <property type="entry name" value="ZnuA"/>
    <property type="match status" value="1"/>
</dbReference>
<feature type="region of interest" description="Disordered" evidence="6">
    <location>
        <begin position="111"/>
        <end position="147"/>
    </location>
</feature>
<dbReference type="GO" id="GO:0046872">
    <property type="term" value="F:metal ion binding"/>
    <property type="evidence" value="ECO:0007669"/>
    <property type="project" value="InterPro"/>
</dbReference>
<evidence type="ECO:0000256" key="3">
    <source>
        <dbReference type="ARBA" id="ARBA00022448"/>
    </source>
</evidence>
<reference evidence="8 9" key="1">
    <citation type="journal article" date="2015" name="Stand. Genomic Sci.">
        <title>Genomic Encyclopedia of Bacterial and Archaeal Type Strains, Phase III: the genomes of soil and plant-associated and newly described type strains.</title>
        <authorList>
            <person name="Whitman W.B."/>
            <person name="Woyke T."/>
            <person name="Klenk H.P."/>
            <person name="Zhou Y."/>
            <person name="Lilburn T.G."/>
            <person name="Beck B.J."/>
            <person name="De Vos P."/>
            <person name="Vandamme P."/>
            <person name="Eisen J.A."/>
            <person name="Garrity G."/>
            <person name="Hugenholtz P."/>
            <person name="Kyrpides N.C."/>
        </authorList>
    </citation>
    <scope>NUCLEOTIDE SEQUENCE [LARGE SCALE GENOMIC DNA]</scope>
    <source>
        <strain evidence="8 9">CGMCC 1.5364</strain>
    </source>
</reference>
<dbReference type="PANTHER" id="PTHR42953">
    <property type="entry name" value="HIGH-AFFINITY ZINC UPTAKE SYSTEM PROTEIN ZNUA-RELATED"/>
    <property type="match status" value="1"/>
</dbReference>
<accession>A0A562NZI9</accession>
<dbReference type="InterPro" id="IPR006127">
    <property type="entry name" value="ZnuA-like"/>
</dbReference>
<evidence type="ECO:0000256" key="7">
    <source>
        <dbReference type="SAM" id="SignalP"/>
    </source>
</evidence>
<dbReference type="PANTHER" id="PTHR42953:SF3">
    <property type="entry name" value="HIGH-AFFINITY ZINC UPTAKE SYSTEM PROTEIN ZNUA"/>
    <property type="match status" value="1"/>
</dbReference>
<name>A0A562NZI9_9RHOB</name>
<dbReference type="OrthoDB" id="7346865at2"/>
<feature type="chain" id="PRO_5021815145" description="High-affinity zinc uptake system protein ZnuA" evidence="7">
    <location>
        <begin position="22"/>
        <end position="315"/>
    </location>
</feature>
<keyword evidence="4 7" id="KW-0732">Signal</keyword>
<dbReference type="AlphaFoldDB" id="A0A562NZI9"/>
<dbReference type="EMBL" id="VLKU01000002">
    <property type="protein sequence ID" value="TWI37126.1"/>
    <property type="molecule type" value="Genomic_DNA"/>
</dbReference>
<evidence type="ECO:0000313" key="8">
    <source>
        <dbReference type="EMBL" id="TWI37126.1"/>
    </source>
</evidence>
<organism evidence="8 9">
    <name type="scientific">Paracoccus sulfuroxidans</name>
    <dbReference type="NCBI Taxonomy" id="384678"/>
    <lineage>
        <taxon>Bacteria</taxon>
        <taxon>Pseudomonadati</taxon>
        <taxon>Pseudomonadota</taxon>
        <taxon>Alphaproteobacteria</taxon>
        <taxon>Rhodobacterales</taxon>
        <taxon>Paracoccaceae</taxon>
        <taxon>Paracoccus</taxon>
    </lineage>
</organism>
<dbReference type="SUPFAM" id="SSF53807">
    <property type="entry name" value="Helical backbone' metal receptor"/>
    <property type="match status" value="1"/>
</dbReference>
<evidence type="ECO:0000256" key="2">
    <source>
        <dbReference type="ARBA" id="ARBA00015915"/>
    </source>
</evidence>
<dbReference type="Gene3D" id="3.40.50.1980">
    <property type="entry name" value="Nitrogenase molybdenum iron protein domain"/>
    <property type="match status" value="2"/>
</dbReference>
<evidence type="ECO:0000256" key="4">
    <source>
        <dbReference type="ARBA" id="ARBA00022729"/>
    </source>
</evidence>
<keyword evidence="5" id="KW-0406">Ion transport</keyword>
<keyword evidence="5" id="KW-0864">Zinc transport</keyword>
<keyword evidence="3" id="KW-0813">Transport</keyword>
<proteinExistence type="inferred from homology"/>